<evidence type="ECO:0000259" key="6">
    <source>
        <dbReference type="Pfam" id="PF00462"/>
    </source>
</evidence>
<feature type="region of interest" description="Disordered" evidence="5">
    <location>
        <begin position="1"/>
        <end position="70"/>
    </location>
</feature>
<dbReference type="NCBIfam" id="TIGR02189">
    <property type="entry name" value="GlrX-like_plant"/>
    <property type="match status" value="1"/>
</dbReference>
<comment type="subcellular location">
    <subcellularLocation>
        <location evidence="1">Cytoplasm</location>
    </subcellularLocation>
</comment>
<dbReference type="InterPro" id="IPR002109">
    <property type="entry name" value="Glutaredoxin"/>
</dbReference>
<evidence type="ECO:0000256" key="1">
    <source>
        <dbReference type="ARBA" id="ARBA00004496"/>
    </source>
</evidence>
<keyword evidence="4" id="KW-0676">Redox-active center</keyword>
<dbReference type="GO" id="GO:0005737">
    <property type="term" value="C:cytoplasm"/>
    <property type="evidence" value="ECO:0007669"/>
    <property type="project" value="UniProtKB-SubCell"/>
</dbReference>
<dbReference type="OrthoDB" id="418495at2759"/>
<proteinExistence type="inferred from homology"/>
<feature type="domain" description="Glutaredoxin" evidence="6">
    <location>
        <begin position="81"/>
        <end position="145"/>
    </location>
</feature>
<dbReference type="Gene3D" id="3.40.30.10">
    <property type="entry name" value="Glutaredoxin"/>
    <property type="match status" value="1"/>
</dbReference>
<dbReference type="InterPro" id="IPR036249">
    <property type="entry name" value="Thioredoxin-like_sf"/>
</dbReference>
<dbReference type="Pfam" id="PF00462">
    <property type="entry name" value="Glutaredoxin"/>
    <property type="match status" value="1"/>
</dbReference>
<accession>A0A059A0E7</accession>
<organism evidence="7">
    <name type="scientific">Eucalyptus grandis</name>
    <name type="common">Flooded gum</name>
    <dbReference type="NCBI Taxonomy" id="71139"/>
    <lineage>
        <taxon>Eukaryota</taxon>
        <taxon>Viridiplantae</taxon>
        <taxon>Streptophyta</taxon>
        <taxon>Embryophyta</taxon>
        <taxon>Tracheophyta</taxon>
        <taxon>Spermatophyta</taxon>
        <taxon>Magnoliopsida</taxon>
        <taxon>eudicotyledons</taxon>
        <taxon>Gunneridae</taxon>
        <taxon>Pentapetalae</taxon>
        <taxon>rosids</taxon>
        <taxon>malvids</taxon>
        <taxon>Myrtales</taxon>
        <taxon>Myrtaceae</taxon>
        <taxon>Myrtoideae</taxon>
        <taxon>Eucalypteae</taxon>
        <taxon>Eucalyptus</taxon>
    </lineage>
</organism>
<dbReference type="InParanoid" id="A0A059A0E7"/>
<reference evidence="7" key="1">
    <citation type="submission" date="2013-07" db="EMBL/GenBank/DDBJ databases">
        <title>The genome of Eucalyptus grandis.</title>
        <authorList>
            <person name="Schmutz J."/>
            <person name="Hayes R."/>
            <person name="Myburg A."/>
            <person name="Tuskan G."/>
            <person name="Grattapaglia D."/>
            <person name="Rokhsar D.S."/>
        </authorList>
    </citation>
    <scope>NUCLEOTIDE SEQUENCE</scope>
    <source>
        <tissue evidence="7">Leaf extractions</tissue>
    </source>
</reference>
<dbReference type="AlphaFoldDB" id="A0A059A0E7"/>
<evidence type="ECO:0000256" key="2">
    <source>
        <dbReference type="ARBA" id="ARBA00007568"/>
    </source>
</evidence>
<dbReference type="OMA" id="LMALHIE"/>
<evidence type="ECO:0000256" key="4">
    <source>
        <dbReference type="ARBA" id="ARBA00023284"/>
    </source>
</evidence>
<protein>
    <recommendedName>
        <fullName evidence="6">Glutaredoxin domain-containing protein</fullName>
    </recommendedName>
</protein>
<dbReference type="Gramene" id="KCW47268">
    <property type="protein sequence ID" value="KCW47268"/>
    <property type="gene ID" value="EUGRSUZ_K01064"/>
</dbReference>
<dbReference type="SUPFAM" id="SSF52833">
    <property type="entry name" value="Thioredoxin-like"/>
    <property type="match status" value="1"/>
</dbReference>
<comment type="similarity">
    <text evidence="2">Belongs to the glutaredoxin family. CC-type subfamily.</text>
</comment>
<gene>
    <name evidence="7" type="ORF">EUGRSUZ_K01064</name>
</gene>
<dbReference type="PANTHER" id="PTHR10168">
    <property type="entry name" value="GLUTAREDOXIN"/>
    <property type="match status" value="1"/>
</dbReference>
<feature type="compositionally biased region" description="Acidic residues" evidence="5">
    <location>
        <begin position="50"/>
        <end position="63"/>
    </location>
</feature>
<name>A0A059A0E7_EUCGR</name>
<evidence type="ECO:0000313" key="7">
    <source>
        <dbReference type="EMBL" id="KCW47268.1"/>
    </source>
</evidence>
<dbReference type="eggNOG" id="KOG1752">
    <property type="taxonomic scope" value="Eukaryota"/>
</dbReference>
<dbReference type="EMBL" id="KK198763">
    <property type="protein sequence ID" value="KCW47268.1"/>
    <property type="molecule type" value="Genomic_DNA"/>
</dbReference>
<evidence type="ECO:0000256" key="3">
    <source>
        <dbReference type="ARBA" id="ARBA00022490"/>
    </source>
</evidence>
<keyword evidence="3" id="KW-0963">Cytoplasm</keyword>
<dbReference type="InterPro" id="IPR011905">
    <property type="entry name" value="GlrX-like_pln_2"/>
</dbReference>
<dbReference type="PROSITE" id="PS51354">
    <property type="entry name" value="GLUTAREDOXIN_2"/>
    <property type="match status" value="1"/>
</dbReference>
<evidence type="ECO:0000256" key="5">
    <source>
        <dbReference type="SAM" id="MobiDB-lite"/>
    </source>
</evidence>
<sequence>MQQAIPYEPSLFPVRAGGGPPRSRRRRALLLNPSVVAGGEQQRPARRGEDAEEEEEEEAEQEELAAGVRESTRRAVAESAVVVFGKRGCCMSHVVNRLLQGHGANPAVREFGDEEEAAVVGELETISGGGRGVVQFPAVFVGGKLFGGLDRVMTAHITGELVPALKDAGALWL</sequence>
<dbReference type="STRING" id="71139.A0A059A0E7"/>